<dbReference type="GO" id="GO:0045041">
    <property type="term" value="P:protein import into mitochondrial intermembrane space"/>
    <property type="evidence" value="ECO:0007669"/>
    <property type="project" value="TreeGrafter"/>
</dbReference>
<dbReference type="InterPro" id="IPR008913">
    <property type="entry name" value="Znf_CHY"/>
</dbReference>
<proteinExistence type="predicted"/>
<dbReference type="SUPFAM" id="SSF161219">
    <property type="entry name" value="CHY zinc finger-like"/>
    <property type="match status" value="1"/>
</dbReference>
<evidence type="ECO:0000256" key="2">
    <source>
        <dbReference type="ARBA" id="ARBA00022771"/>
    </source>
</evidence>
<evidence type="ECO:0000313" key="6">
    <source>
        <dbReference type="Proteomes" id="UP000198891"/>
    </source>
</evidence>
<dbReference type="InterPro" id="IPR052604">
    <property type="entry name" value="Mito_Tim_assembly_helper"/>
</dbReference>
<dbReference type="RefSeq" id="WP_092551012.1">
    <property type="nucleotide sequence ID" value="NZ_FNPZ01000001.1"/>
</dbReference>
<keyword evidence="1" id="KW-0479">Metal-binding</keyword>
<evidence type="ECO:0000256" key="1">
    <source>
        <dbReference type="ARBA" id="ARBA00022723"/>
    </source>
</evidence>
<dbReference type="STRING" id="381665.SAMN05216554_1570"/>
<protein>
    <submittedName>
        <fullName evidence="5">Uncharacterized protein, contains Zn-finger domain of CHY type</fullName>
    </submittedName>
</protein>
<dbReference type="AlphaFoldDB" id="A0A1H3MUM9"/>
<accession>A0A1H3MUM9</accession>
<name>A0A1H3MUM9_9MICO</name>
<keyword evidence="2" id="KW-0863">Zinc-finger</keyword>
<dbReference type="InterPro" id="IPR037274">
    <property type="entry name" value="Znf_CHY_sf"/>
</dbReference>
<reference evidence="5 6" key="1">
    <citation type="submission" date="2016-10" db="EMBL/GenBank/DDBJ databases">
        <authorList>
            <person name="de Groot N.N."/>
        </authorList>
    </citation>
    <scope>NUCLEOTIDE SEQUENCE [LARGE SCALE GENOMIC DNA]</scope>
    <source>
        <strain evidence="5 6">CGMCC 4.3491</strain>
    </source>
</reference>
<dbReference type="InterPro" id="IPR016694">
    <property type="entry name" value="UCP017292"/>
</dbReference>
<evidence type="ECO:0000259" key="4">
    <source>
        <dbReference type="PROSITE" id="PS51266"/>
    </source>
</evidence>
<feature type="domain" description="CHY-type" evidence="4">
    <location>
        <begin position="16"/>
        <end position="96"/>
    </location>
</feature>
<dbReference type="GO" id="GO:0008270">
    <property type="term" value="F:zinc ion binding"/>
    <property type="evidence" value="ECO:0007669"/>
    <property type="project" value="UniProtKB-KW"/>
</dbReference>
<dbReference type="Pfam" id="PF05495">
    <property type="entry name" value="zf-CHY"/>
    <property type="match status" value="1"/>
</dbReference>
<dbReference type="Proteomes" id="UP000198891">
    <property type="component" value="Unassembled WGS sequence"/>
</dbReference>
<gene>
    <name evidence="5" type="ORF">SAMN05216554_1570</name>
</gene>
<dbReference type="PANTHER" id="PTHR28082:SF1">
    <property type="entry name" value="HELPER OF TIM PROTEIN 13"/>
    <property type="match status" value="1"/>
</dbReference>
<organism evidence="5 6">
    <name type="scientific">Herbiconiux ginsengi</name>
    <dbReference type="NCBI Taxonomy" id="381665"/>
    <lineage>
        <taxon>Bacteria</taxon>
        <taxon>Bacillati</taxon>
        <taxon>Actinomycetota</taxon>
        <taxon>Actinomycetes</taxon>
        <taxon>Micrococcales</taxon>
        <taxon>Microbacteriaceae</taxon>
        <taxon>Herbiconiux</taxon>
    </lineage>
</organism>
<dbReference type="PROSITE" id="PS51266">
    <property type="entry name" value="ZF_CHY"/>
    <property type="match status" value="1"/>
</dbReference>
<evidence type="ECO:0000256" key="3">
    <source>
        <dbReference type="ARBA" id="ARBA00022833"/>
    </source>
</evidence>
<dbReference type="PIRSF" id="PIRSF017292">
    <property type="entry name" value="UCP017292_Znf_CHY"/>
    <property type="match status" value="1"/>
</dbReference>
<keyword evidence="3" id="KW-0862">Zinc</keyword>
<evidence type="ECO:0000313" key="5">
    <source>
        <dbReference type="EMBL" id="SDY80276.1"/>
    </source>
</evidence>
<dbReference type="OrthoDB" id="882119at2"/>
<keyword evidence="6" id="KW-1185">Reference proteome</keyword>
<dbReference type="PANTHER" id="PTHR28082">
    <property type="entry name" value="ZINC FINGER PROTEIN"/>
    <property type="match status" value="1"/>
</dbReference>
<sequence>MTGPVAPAGPPVYGPTIDDHTRCIHYGTELDIVAIKFFCCDRYYPCHLCHAETAGHATAQWPRAQWHERAILCGDCKAEIRIADYLEITACPSCGSAFNEGCRLHSHLYFETGPGFEGEPRA</sequence>
<dbReference type="EMBL" id="FNPZ01000001">
    <property type="protein sequence ID" value="SDY80276.1"/>
    <property type="molecule type" value="Genomic_DNA"/>
</dbReference>